<feature type="transmembrane region" description="Helical" evidence="1">
    <location>
        <begin position="129"/>
        <end position="151"/>
    </location>
</feature>
<feature type="transmembrane region" description="Helical" evidence="1">
    <location>
        <begin position="178"/>
        <end position="198"/>
    </location>
</feature>
<feature type="transmembrane region" description="Helical" evidence="1">
    <location>
        <begin position="98"/>
        <end position="117"/>
    </location>
</feature>
<keyword evidence="4" id="KW-1185">Reference proteome</keyword>
<keyword evidence="1" id="KW-0812">Transmembrane</keyword>
<sequence>MKNRKNFFIWSLGFLLTLGLALIPSVAQANAGVPMIFLVYPPLKIALVPIILIEAAVYWKLLNLSKKEAFLCSLCTNLISTLAGFPLLWLAIVTVGMIFFFINSFISLPGIIFFILFPVWLGPLPNEQLLYLIPLSSFLFIIIAYFVSVFIEKLFMKWLLEEVWQKQIDRSRLHKSLIYANLATYIPLAIFIPLFLYVRGLQYVS</sequence>
<evidence type="ECO:0000256" key="2">
    <source>
        <dbReference type="SAM" id="SignalP"/>
    </source>
</evidence>
<feature type="chain" id="PRO_5046829910" evidence="2">
    <location>
        <begin position="30"/>
        <end position="205"/>
    </location>
</feature>
<dbReference type="RefSeq" id="WP_413259359.1">
    <property type="nucleotide sequence ID" value="NZ_JBHFNS010000079.1"/>
</dbReference>
<feature type="transmembrane region" description="Helical" evidence="1">
    <location>
        <begin position="45"/>
        <end position="62"/>
    </location>
</feature>
<dbReference type="Proteomes" id="UP001576776">
    <property type="component" value="Unassembled WGS sequence"/>
</dbReference>
<keyword evidence="1" id="KW-1133">Transmembrane helix</keyword>
<keyword evidence="2" id="KW-0732">Signal</keyword>
<organism evidence="3 4">
    <name type="scientific">Floridaenema fluviatile BLCC-F154</name>
    <dbReference type="NCBI Taxonomy" id="3153640"/>
    <lineage>
        <taxon>Bacteria</taxon>
        <taxon>Bacillati</taxon>
        <taxon>Cyanobacteriota</taxon>
        <taxon>Cyanophyceae</taxon>
        <taxon>Oscillatoriophycideae</taxon>
        <taxon>Aerosakkonematales</taxon>
        <taxon>Aerosakkonemataceae</taxon>
        <taxon>Floridanema</taxon>
        <taxon>Floridanema fluviatile</taxon>
    </lineage>
</organism>
<evidence type="ECO:0000313" key="4">
    <source>
        <dbReference type="Proteomes" id="UP001576776"/>
    </source>
</evidence>
<protein>
    <submittedName>
        <fullName evidence="3">Uncharacterized protein</fullName>
    </submittedName>
</protein>
<reference evidence="3 4" key="1">
    <citation type="submission" date="2024-09" db="EMBL/GenBank/DDBJ databases">
        <title>Floridaenema gen nov. (Aerosakkonemataceae, Aerosakkonematales ord. nov., Cyanobacteria) from benthic tropical and subtropical fresh waters, with the description of four new species.</title>
        <authorList>
            <person name="Moretto J.A."/>
            <person name="Berthold D.E."/>
            <person name="Lefler F.W."/>
            <person name="Huang I.-S."/>
            <person name="Laughinghouse H. IV."/>
        </authorList>
    </citation>
    <scope>NUCLEOTIDE SEQUENCE [LARGE SCALE GENOMIC DNA]</scope>
    <source>
        <strain evidence="3 4">BLCC-F154</strain>
    </source>
</reference>
<feature type="signal peptide" evidence="2">
    <location>
        <begin position="1"/>
        <end position="29"/>
    </location>
</feature>
<name>A0ABV4YIF2_9CYAN</name>
<evidence type="ECO:0000313" key="3">
    <source>
        <dbReference type="EMBL" id="MFB2937873.1"/>
    </source>
</evidence>
<evidence type="ECO:0000256" key="1">
    <source>
        <dbReference type="SAM" id="Phobius"/>
    </source>
</evidence>
<accession>A0ABV4YIF2</accession>
<keyword evidence="1" id="KW-0472">Membrane</keyword>
<proteinExistence type="predicted"/>
<feature type="transmembrane region" description="Helical" evidence="1">
    <location>
        <begin position="69"/>
        <end position="92"/>
    </location>
</feature>
<comment type="caution">
    <text evidence="3">The sequence shown here is derived from an EMBL/GenBank/DDBJ whole genome shotgun (WGS) entry which is preliminary data.</text>
</comment>
<gene>
    <name evidence="3" type="ORF">ACE1B6_21705</name>
</gene>
<dbReference type="EMBL" id="JBHFNS010000079">
    <property type="protein sequence ID" value="MFB2937873.1"/>
    <property type="molecule type" value="Genomic_DNA"/>
</dbReference>